<evidence type="ECO:0000259" key="1">
    <source>
        <dbReference type="Pfam" id="PF05685"/>
    </source>
</evidence>
<dbReference type="CDD" id="cd06260">
    <property type="entry name" value="DUF820-like"/>
    <property type="match status" value="1"/>
</dbReference>
<sequence length="178" mass="20295">MSLHRFYLSDSSVSGEHVMNWQDICDNPLFKDLPFKFETDRWGHIVMSPATDKRSRLQGEILNLLRQHLPHGRVLSECSVQTSEGVKVADAVWASAEFFAHRGLANPSPEAPEIVVEVLSPSNGRAETEEKKELYFARGAREFWVCREDGEMLFYNNHARLEHSTLAPEFPTRVELPA</sequence>
<dbReference type="Gene3D" id="3.90.1570.10">
    <property type="entry name" value="tt1808, chain A"/>
    <property type="match status" value="1"/>
</dbReference>
<feature type="domain" description="Putative restriction endonuclease" evidence="1">
    <location>
        <begin position="44"/>
        <end position="148"/>
    </location>
</feature>
<keyword evidence="3" id="KW-1185">Reference proteome</keyword>
<dbReference type="InterPro" id="IPR008538">
    <property type="entry name" value="Uma2"/>
</dbReference>
<evidence type="ECO:0000313" key="2">
    <source>
        <dbReference type="EMBL" id="BBA37453.1"/>
    </source>
</evidence>
<proteinExistence type="predicted"/>
<dbReference type="PANTHER" id="PTHR34107:SF4">
    <property type="entry name" value="SLL1222 PROTEIN"/>
    <property type="match status" value="1"/>
</dbReference>
<evidence type="ECO:0000313" key="3">
    <source>
        <dbReference type="Proteomes" id="UP000266313"/>
    </source>
</evidence>
<dbReference type="AlphaFoldDB" id="A0A250L0I9"/>
<dbReference type="KEGG" id="mmai:sS8_5536"/>
<reference evidence="2 3" key="1">
    <citation type="submission" date="2016-12" db="EMBL/GenBank/DDBJ databases">
        <title>Genome sequencing of Methylocaldum marinum.</title>
        <authorList>
            <person name="Takeuchi M."/>
            <person name="Kamagata Y."/>
            <person name="Hiraoka S."/>
            <person name="Oshima K."/>
            <person name="Hattori M."/>
            <person name="Iwasaki W."/>
        </authorList>
    </citation>
    <scope>NUCLEOTIDE SEQUENCE [LARGE SCALE GENOMIC DNA]</scope>
    <source>
        <strain evidence="2 3">S8</strain>
    </source>
</reference>
<organism evidence="2 3">
    <name type="scientific">Methylocaldum marinum</name>
    <dbReference type="NCBI Taxonomy" id="1432792"/>
    <lineage>
        <taxon>Bacteria</taxon>
        <taxon>Pseudomonadati</taxon>
        <taxon>Pseudomonadota</taxon>
        <taxon>Gammaproteobacteria</taxon>
        <taxon>Methylococcales</taxon>
        <taxon>Methylococcaceae</taxon>
        <taxon>Methylocaldum</taxon>
    </lineage>
</organism>
<dbReference type="InterPro" id="IPR011335">
    <property type="entry name" value="Restrct_endonuc-II-like"/>
</dbReference>
<accession>A0A250L0I9</accession>
<dbReference type="EMBL" id="AP017928">
    <property type="protein sequence ID" value="BBA37453.1"/>
    <property type="molecule type" value="Genomic_DNA"/>
</dbReference>
<dbReference type="InterPro" id="IPR012296">
    <property type="entry name" value="Nuclease_put_TT1808"/>
</dbReference>
<dbReference type="Proteomes" id="UP000266313">
    <property type="component" value="Chromosome"/>
</dbReference>
<gene>
    <name evidence="2" type="ORF">sS8_5536</name>
</gene>
<dbReference type="PANTHER" id="PTHR34107">
    <property type="entry name" value="SLL0198 PROTEIN-RELATED"/>
    <property type="match status" value="1"/>
</dbReference>
<name>A0A250L0I9_9GAMM</name>
<dbReference type="SUPFAM" id="SSF52980">
    <property type="entry name" value="Restriction endonuclease-like"/>
    <property type="match status" value="1"/>
</dbReference>
<dbReference type="Pfam" id="PF05685">
    <property type="entry name" value="Uma2"/>
    <property type="match status" value="1"/>
</dbReference>
<protein>
    <recommendedName>
        <fullName evidence="1">Putative restriction endonuclease domain-containing protein</fullName>
    </recommendedName>
</protein>